<accession>A0ACC1H9T2</accession>
<name>A0ACC1H9T2_9FUNG</name>
<dbReference type="Proteomes" id="UP001145114">
    <property type="component" value="Unassembled WGS sequence"/>
</dbReference>
<evidence type="ECO:0000313" key="2">
    <source>
        <dbReference type="Proteomes" id="UP001145114"/>
    </source>
</evidence>
<protein>
    <submittedName>
        <fullName evidence="1">Vacuolar protein sorting/targeting protein PEP1</fullName>
    </submittedName>
</protein>
<dbReference type="EMBL" id="JAMZIH010007679">
    <property type="protein sequence ID" value="KAJ1672887.1"/>
    <property type="molecule type" value="Genomic_DNA"/>
</dbReference>
<feature type="non-terminal residue" evidence="1">
    <location>
        <position position="1"/>
    </location>
</feature>
<sequence>ISIINVESEPSTIFVNVERSSFAHININEGWGTLFASNSNGTYFHRVLENTHRNVFGVVGVEPIRGLDGVWIANQVMNTDSMGKPGVNALVRTVMSWDGGRTWHVLRAPTKDAEGRDLECKDCTLNLHDRIDAGLSGHVFGVPTAPGLLMGVGSVGPHLSAYRRSKTYLSRNGGRTWVETRGIETMHEFGDHGGILVTIDNEGPTNELWYSTNHGATWATYQFTDGERLRIEEVSSGITQGGTTFTIVGRRLVSGHHGRFGDVVVVSVDFSKLHKRACQYTESDGDQSDFELWSPGPPNAADQACYNGQQASYWRRKQDAACFVGREFEPPKTVKQTCECTEADFECEAGFWPNDAGKCMLEGPDPYQPKDCLDGTKYIGKSGYKKRPSSVCRGGVDLEHPVERVCGLSGGA</sequence>
<feature type="non-terminal residue" evidence="1">
    <location>
        <position position="412"/>
    </location>
</feature>
<evidence type="ECO:0000313" key="1">
    <source>
        <dbReference type="EMBL" id="KAJ1672887.1"/>
    </source>
</evidence>
<comment type="caution">
    <text evidence="1">The sequence shown here is derived from an EMBL/GenBank/DDBJ whole genome shotgun (WGS) entry which is preliminary data.</text>
</comment>
<reference evidence="1" key="1">
    <citation type="submission" date="2022-06" db="EMBL/GenBank/DDBJ databases">
        <title>Phylogenomic reconstructions and comparative analyses of Kickxellomycotina fungi.</title>
        <authorList>
            <person name="Reynolds N.K."/>
            <person name="Stajich J.E."/>
            <person name="Barry K."/>
            <person name="Grigoriev I.V."/>
            <person name="Crous P."/>
            <person name="Smith M.E."/>
        </authorList>
    </citation>
    <scope>NUCLEOTIDE SEQUENCE</scope>
    <source>
        <strain evidence="1">RSA 2271</strain>
    </source>
</reference>
<proteinExistence type="predicted"/>
<organism evidence="1 2">
    <name type="scientific">Spiromyces aspiralis</name>
    <dbReference type="NCBI Taxonomy" id="68401"/>
    <lineage>
        <taxon>Eukaryota</taxon>
        <taxon>Fungi</taxon>
        <taxon>Fungi incertae sedis</taxon>
        <taxon>Zoopagomycota</taxon>
        <taxon>Kickxellomycotina</taxon>
        <taxon>Kickxellomycetes</taxon>
        <taxon>Kickxellales</taxon>
        <taxon>Kickxellaceae</taxon>
        <taxon>Spiromyces</taxon>
    </lineage>
</organism>
<keyword evidence="2" id="KW-1185">Reference proteome</keyword>
<gene>
    <name evidence="1" type="primary">VPS10_4</name>
    <name evidence="1" type="ORF">EV182_006290</name>
</gene>